<dbReference type="GO" id="GO:0017004">
    <property type="term" value="P:cytochrome complex assembly"/>
    <property type="evidence" value="ECO:0007669"/>
    <property type="project" value="UniProtKB-KW"/>
</dbReference>
<dbReference type="GO" id="GO:0016491">
    <property type="term" value="F:oxidoreductase activity"/>
    <property type="evidence" value="ECO:0007669"/>
    <property type="project" value="InterPro"/>
</dbReference>
<sequence length="189" mass="20118">MRVPALATVIVLALAGCAGTQANKTGPGAGDTRFVAGSGAAEEFKAADRKKAPQVKGETLDGKPYTLPSGKVAVINFWASWCAPCIAEAPVLKQVHEETKDQGVEFLGVDFKDGRENAKAFERNHKVAYPSLYDQPGEIALSFHGAVSPNAIPTTLVLDRQGRIAARFIGEVRYTALSQVVRKVAAEKP</sequence>
<keyword evidence="2" id="KW-0201">Cytochrome c-type biogenesis</keyword>
<feature type="domain" description="Thioredoxin" evidence="7">
    <location>
        <begin position="46"/>
        <end position="186"/>
    </location>
</feature>
<dbReference type="PROSITE" id="PS51257">
    <property type="entry name" value="PROKAR_LIPOPROTEIN"/>
    <property type="match status" value="1"/>
</dbReference>
<dbReference type="EMBL" id="QZEY01000022">
    <property type="protein sequence ID" value="RJL22515.1"/>
    <property type="molecule type" value="Genomic_DNA"/>
</dbReference>
<gene>
    <name evidence="8" type="ORF">D5H75_35445</name>
</gene>
<evidence type="ECO:0000256" key="1">
    <source>
        <dbReference type="ARBA" id="ARBA00004196"/>
    </source>
</evidence>
<evidence type="ECO:0000259" key="7">
    <source>
        <dbReference type="PROSITE" id="PS51352"/>
    </source>
</evidence>
<dbReference type="InterPro" id="IPR013766">
    <property type="entry name" value="Thioredoxin_domain"/>
</dbReference>
<feature type="signal peptide" evidence="6">
    <location>
        <begin position="1"/>
        <end position="22"/>
    </location>
</feature>
<evidence type="ECO:0000256" key="4">
    <source>
        <dbReference type="ARBA" id="ARBA00023157"/>
    </source>
</evidence>
<dbReference type="Gene3D" id="3.40.30.10">
    <property type="entry name" value="Glutaredoxin"/>
    <property type="match status" value="1"/>
</dbReference>
<evidence type="ECO:0000256" key="6">
    <source>
        <dbReference type="SAM" id="SignalP"/>
    </source>
</evidence>
<dbReference type="OrthoDB" id="9796554at2"/>
<evidence type="ECO:0000313" key="8">
    <source>
        <dbReference type="EMBL" id="RJL22515.1"/>
    </source>
</evidence>
<proteinExistence type="predicted"/>
<accession>A0A3A4A974</accession>
<keyword evidence="5" id="KW-0676">Redox-active center</keyword>
<dbReference type="Pfam" id="PF00578">
    <property type="entry name" value="AhpC-TSA"/>
    <property type="match status" value="1"/>
</dbReference>
<dbReference type="PANTHER" id="PTHR42852:SF6">
    <property type="entry name" value="THIOL:DISULFIDE INTERCHANGE PROTEIN DSBE"/>
    <property type="match status" value="1"/>
</dbReference>
<dbReference type="PANTHER" id="PTHR42852">
    <property type="entry name" value="THIOL:DISULFIDE INTERCHANGE PROTEIN DSBE"/>
    <property type="match status" value="1"/>
</dbReference>
<evidence type="ECO:0000256" key="2">
    <source>
        <dbReference type="ARBA" id="ARBA00022748"/>
    </source>
</evidence>
<protein>
    <submittedName>
        <fullName evidence="8">TlpA family protein disulfide reductase</fullName>
    </submittedName>
</protein>
<dbReference type="GO" id="GO:0030313">
    <property type="term" value="C:cell envelope"/>
    <property type="evidence" value="ECO:0007669"/>
    <property type="project" value="UniProtKB-SubCell"/>
</dbReference>
<dbReference type="GO" id="GO:0016209">
    <property type="term" value="F:antioxidant activity"/>
    <property type="evidence" value="ECO:0007669"/>
    <property type="project" value="InterPro"/>
</dbReference>
<name>A0A3A4A974_9ACTN</name>
<dbReference type="SUPFAM" id="SSF52833">
    <property type="entry name" value="Thioredoxin-like"/>
    <property type="match status" value="1"/>
</dbReference>
<keyword evidence="9" id="KW-1185">Reference proteome</keyword>
<feature type="chain" id="PRO_5017451373" evidence="6">
    <location>
        <begin position="23"/>
        <end position="189"/>
    </location>
</feature>
<evidence type="ECO:0000313" key="9">
    <source>
        <dbReference type="Proteomes" id="UP000265768"/>
    </source>
</evidence>
<dbReference type="Proteomes" id="UP000265768">
    <property type="component" value="Unassembled WGS sequence"/>
</dbReference>
<dbReference type="InterPro" id="IPR036249">
    <property type="entry name" value="Thioredoxin-like_sf"/>
</dbReference>
<dbReference type="CDD" id="cd02966">
    <property type="entry name" value="TlpA_like_family"/>
    <property type="match status" value="1"/>
</dbReference>
<dbReference type="InterPro" id="IPR000866">
    <property type="entry name" value="AhpC/TSA"/>
</dbReference>
<dbReference type="InterPro" id="IPR050553">
    <property type="entry name" value="Thioredoxin_ResA/DsbE_sf"/>
</dbReference>
<keyword evidence="3" id="KW-0735">Signal-anchor</keyword>
<evidence type="ECO:0000256" key="3">
    <source>
        <dbReference type="ARBA" id="ARBA00022968"/>
    </source>
</evidence>
<keyword evidence="3" id="KW-0812">Transmembrane</keyword>
<keyword evidence="4" id="KW-1015">Disulfide bond</keyword>
<dbReference type="AlphaFoldDB" id="A0A3A4A974"/>
<dbReference type="PROSITE" id="PS51352">
    <property type="entry name" value="THIOREDOXIN_2"/>
    <property type="match status" value="1"/>
</dbReference>
<keyword evidence="6" id="KW-0732">Signal</keyword>
<reference evidence="8 9" key="1">
    <citation type="submission" date="2018-09" db="EMBL/GenBank/DDBJ databases">
        <title>YIM 75507 draft genome.</title>
        <authorList>
            <person name="Tang S."/>
            <person name="Feng Y."/>
        </authorList>
    </citation>
    <scope>NUCLEOTIDE SEQUENCE [LARGE SCALE GENOMIC DNA]</scope>
    <source>
        <strain evidence="8 9">YIM 75507</strain>
    </source>
</reference>
<organism evidence="8 9">
    <name type="scientific">Bailinhaonella thermotolerans</name>
    <dbReference type="NCBI Taxonomy" id="1070861"/>
    <lineage>
        <taxon>Bacteria</taxon>
        <taxon>Bacillati</taxon>
        <taxon>Actinomycetota</taxon>
        <taxon>Actinomycetes</taxon>
        <taxon>Streptosporangiales</taxon>
        <taxon>Streptosporangiaceae</taxon>
        <taxon>Bailinhaonella</taxon>
    </lineage>
</organism>
<comment type="subcellular location">
    <subcellularLocation>
        <location evidence="1">Cell envelope</location>
    </subcellularLocation>
</comment>
<evidence type="ECO:0000256" key="5">
    <source>
        <dbReference type="ARBA" id="ARBA00023284"/>
    </source>
</evidence>
<comment type="caution">
    <text evidence="8">The sequence shown here is derived from an EMBL/GenBank/DDBJ whole genome shotgun (WGS) entry which is preliminary data.</text>
</comment>